<sequence length="49" mass="5283">MWLLSLLRDTIRRLSSSSLGGGQRPAVCHPYGTGRVPTSSHSGHLRAPI</sequence>
<accession>A0ABQ9QTQ2</accession>
<gene>
    <name evidence="2" type="ORF">CTAM01_12813</name>
</gene>
<keyword evidence="3" id="KW-1185">Reference proteome</keyword>
<comment type="caution">
    <text evidence="2">The sequence shown here is derived from an EMBL/GenBank/DDBJ whole genome shotgun (WGS) entry which is preliminary data.</text>
</comment>
<organism evidence="2 3">
    <name type="scientific">Colletotrichum tamarilloi</name>
    <dbReference type="NCBI Taxonomy" id="1209934"/>
    <lineage>
        <taxon>Eukaryota</taxon>
        <taxon>Fungi</taxon>
        <taxon>Dikarya</taxon>
        <taxon>Ascomycota</taxon>
        <taxon>Pezizomycotina</taxon>
        <taxon>Sordariomycetes</taxon>
        <taxon>Hypocreomycetidae</taxon>
        <taxon>Glomerellales</taxon>
        <taxon>Glomerellaceae</taxon>
        <taxon>Colletotrichum</taxon>
        <taxon>Colletotrichum acutatum species complex</taxon>
    </lineage>
</organism>
<dbReference type="Proteomes" id="UP001227543">
    <property type="component" value="Unassembled WGS sequence"/>
</dbReference>
<dbReference type="RefSeq" id="XP_060376549.1">
    <property type="nucleotide sequence ID" value="XM_060528818.1"/>
</dbReference>
<evidence type="ECO:0000313" key="2">
    <source>
        <dbReference type="EMBL" id="KAK1484724.1"/>
    </source>
</evidence>
<feature type="region of interest" description="Disordered" evidence="1">
    <location>
        <begin position="15"/>
        <end position="49"/>
    </location>
</feature>
<dbReference type="EMBL" id="MLFU01000083">
    <property type="protein sequence ID" value="KAK1484724.1"/>
    <property type="molecule type" value="Genomic_DNA"/>
</dbReference>
<evidence type="ECO:0008006" key="4">
    <source>
        <dbReference type="Google" id="ProtNLM"/>
    </source>
</evidence>
<protein>
    <recommendedName>
        <fullName evidence="4">Actin</fullName>
    </recommendedName>
</protein>
<proteinExistence type="predicted"/>
<reference evidence="2 3" key="1">
    <citation type="submission" date="2016-10" db="EMBL/GenBank/DDBJ databases">
        <title>The genome sequence of Colletotrichum fioriniae PJ7.</title>
        <authorList>
            <person name="Baroncelli R."/>
        </authorList>
    </citation>
    <scope>NUCLEOTIDE SEQUENCE [LARGE SCALE GENOMIC DNA]</scope>
    <source>
        <strain evidence="2 3">Tom-12</strain>
    </source>
</reference>
<evidence type="ECO:0000256" key="1">
    <source>
        <dbReference type="SAM" id="MobiDB-lite"/>
    </source>
</evidence>
<evidence type="ECO:0000313" key="3">
    <source>
        <dbReference type="Proteomes" id="UP001227543"/>
    </source>
</evidence>
<dbReference type="GeneID" id="85413056"/>
<name>A0ABQ9QTQ2_9PEZI</name>